<name>A0A1W6JV09_9CAUD</name>
<dbReference type="Proteomes" id="UP000225564">
    <property type="component" value="Segment"/>
</dbReference>
<dbReference type="InterPro" id="IPR023292">
    <property type="entry name" value="NTP_PyroPHydrolase-like_dom_sf"/>
</dbReference>
<proteinExistence type="predicted"/>
<dbReference type="EMBL" id="KY612839">
    <property type="protein sequence ID" value="ARM71087.1"/>
    <property type="molecule type" value="Genomic_DNA"/>
</dbReference>
<evidence type="ECO:0008006" key="3">
    <source>
        <dbReference type="Google" id="ProtNLM"/>
    </source>
</evidence>
<dbReference type="CDD" id="cd11530">
    <property type="entry name" value="NTP-PPase_DR2231_like"/>
    <property type="match status" value="1"/>
</dbReference>
<dbReference type="InterPro" id="IPR033653">
    <property type="entry name" value="NTP-PPase_DR2231-like"/>
</dbReference>
<accession>A0A1W6JV09</accession>
<dbReference type="Gene3D" id="1.10.3420.10">
    <property type="entry name" value="putative ntp pyrophosphohydrolase like domain"/>
    <property type="match status" value="1"/>
</dbReference>
<keyword evidence="2" id="KW-1185">Reference proteome</keyword>
<dbReference type="Pfam" id="PF01503">
    <property type="entry name" value="PRA-PH"/>
    <property type="match status" value="1"/>
</dbReference>
<protein>
    <recommendedName>
        <fullName evidence="3">Phosphoribosyl-ATP pyrophosphohydrolase</fullName>
    </recommendedName>
</protein>
<dbReference type="InterPro" id="IPR021130">
    <property type="entry name" value="PRib-ATP_PPHydrolase-like"/>
</dbReference>
<gene>
    <name evidence="1" type="ORF">pVco5_099</name>
</gene>
<sequence>MTDKSIDLNAMFAEFNDTYGYEPITFNSPNLKKAVKLISDEVVEILLESEAEELDQLAAAKELTDNLYITMQQMSAMGLDIGMCLREVHRSNLSKTVPLAEAPKYVEEVKDRYPNVAITNKGDRAVLRCVDTGKVIKPSCYSPAEITTAMISPVK</sequence>
<organism evidence="1 2">
    <name type="scientific">Vibrio phage pVco-5</name>
    <dbReference type="NCBI Taxonomy" id="1965485"/>
    <lineage>
        <taxon>Viruses</taxon>
        <taxon>Duplodnaviria</taxon>
        <taxon>Heunggongvirae</taxon>
        <taxon>Uroviricota</taxon>
        <taxon>Caudoviricetes</taxon>
        <taxon>Schitoviridae</taxon>
        <taxon>Vicoquintavirus</taxon>
        <taxon>Vicoquintavirus Pvco5</taxon>
    </lineage>
</organism>
<evidence type="ECO:0000313" key="1">
    <source>
        <dbReference type="EMBL" id="ARM71087.1"/>
    </source>
</evidence>
<evidence type="ECO:0000313" key="2">
    <source>
        <dbReference type="Proteomes" id="UP000225564"/>
    </source>
</evidence>
<reference evidence="1 2" key="1">
    <citation type="submission" date="2017-02" db="EMBL/GenBank/DDBJ databases">
        <title>Comeplete genome sequence of Bacteriophage pVco-5, that infects Vibrio corallilyticus.</title>
        <authorList>
            <person name="Kim H.J."/>
            <person name="Park S.C."/>
        </authorList>
    </citation>
    <scope>NUCLEOTIDE SEQUENCE [LARGE SCALE GENOMIC DNA]</scope>
</reference>